<sequence>PCDLVIEAEGVAFNAHKNILCGCSPYFSNTQQTPGVYRIPGVSADTMRLLIEYAYTRHLEVTRDNVQLLLAAADQFNVMGALRACSGFLGRQLCVENACISGSYWCHVFGSLLAFNGT</sequence>
<dbReference type="EMBL" id="JANIIK010000046">
    <property type="protein sequence ID" value="KAJ3603289.1"/>
    <property type="molecule type" value="Genomic_DNA"/>
</dbReference>
<dbReference type="Gene3D" id="3.30.710.10">
    <property type="entry name" value="Potassium Channel Kv1.1, Chain A"/>
    <property type="match status" value="1"/>
</dbReference>
<dbReference type="AlphaFoldDB" id="A0A9Q0E9F0"/>
<evidence type="ECO:0000256" key="1">
    <source>
        <dbReference type="ARBA" id="ARBA00022441"/>
    </source>
</evidence>
<keyword evidence="1" id="KW-0880">Kelch repeat</keyword>
<keyword evidence="2" id="KW-0677">Repeat</keyword>
<protein>
    <recommendedName>
        <fullName evidence="3">BTB domain-containing protein</fullName>
    </recommendedName>
</protein>
<feature type="domain" description="BTB" evidence="3">
    <location>
        <begin position="2"/>
        <end position="63"/>
    </location>
</feature>
<dbReference type="Proteomes" id="UP001148018">
    <property type="component" value="Unassembled WGS sequence"/>
</dbReference>
<reference evidence="4" key="1">
    <citation type="submission" date="2022-07" db="EMBL/GenBank/DDBJ databases">
        <title>Chromosome-level genome of Muraenolepis orangiensis.</title>
        <authorList>
            <person name="Kim J."/>
        </authorList>
    </citation>
    <scope>NUCLEOTIDE SEQUENCE</scope>
    <source>
        <strain evidence="4">KU_S4_2022</strain>
        <tissue evidence="4">Muscle</tissue>
    </source>
</reference>
<dbReference type="PANTHER" id="PTHR24412">
    <property type="entry name" value="KELCH PROTEIN"/>
    <property type="match status" value="1"/>
</dbReference>
<dbReference type="InterPro" id="IPR000210">
    <property type="entry name" value="BTB/POZ_dom"/>
</dbReference>
<dbReference type="PANTHER" id="PTHR24412:SF172">
    <property type="entry name" value="KELCH-LIKE PROTEIN 10"/>
    <property type="match status" value="1"/>
</dbReference>
<evidence type="ECO:0000313" key="5">
    <source>
        <dbReference type="Proteomes" id="UP001148018"/>
    </source>
</evidence>
<dbReference type="OrthoDB" id="8953997at2759"/>
<comment type="caution">
    <text evidence="4">The sequence shown here is derived from an EMBL/GenBank/DDBJ whole genome shotgun (WGS) entry which is preliminary data.</text>
</comment>
<accession>A0A9Q0E9F0</accession>
<dbReference type="Pfam" id="PF00651">
    <property type="entry name" value="BTB"/>
    <property type="match status" value="1"/>
</dbReference>
<evidence type="ECO:0000256" key="2">
    <source>
        <dbReference type="ARBA" id="ARBA00022737"/>
    </source>
</evidence>
<dbReference type="SUPFAM" id="SSF54695">
    <property type="entry name" value="POZ domain"/>
    <property type="match status" value="1"/>
</dbReference>
<evidence type="ECO:0000259" key="3">
    <source>
        <dbReference type="PROSITE" id="PS50097"/>
    </source>
</evidence>
<feature type="non-terminal residue" evidence="4">
    <location>
        <position position="1"/>
    </location>
</feature>
<keyword evidence="5" id="KW-1185">Reference proteome</keyword>
<dbReference type="InterPro" id="IPR011333">
    <property type="entry name" value="SKP1/BTB/POZ_sf"/>
</dbReference>
<organism evidence="4 5">
    <name type="scientific">Muraenolepis orangiensis</name>
    <name type="common">Patagonian moray cod</name>
    <dbReference type="NCBI Taxonomy" id="630683"/>
    <lineage>
        <taxon>Eukaryota</taxon>
        <taxon>Metazoa</taxon>
        <taxon>Chordata</taxon>
        <taxon>Craniata</taxon>
        <taxon>Vertebrata</taxon>
        <taxon>Euteleostomi</taxon>
        <taxon>Actinopterygii</taxon>
        <taxon>Neopterygii</taxon>
        <taxon>Teleostei</taxon>
        <taxon>Neoteleostei</taxon>
        <taxon>Acanthomorphata</taxon>
        <taxon>Zeiogadaria</taxon>
        <taxon>Gadariae</taxon>
        <taxon>Gadiformes</taxon>
        <taxon>Muraenolepidoidei</taxon>
        <taxon>Muraenolepididae</taxon>
        <taxon>Muraenolepis</taxon>
    </lineage>
</organism>
<evidence type="ECO:0000313" key="4">
    <source>
        <dbReference type="EMBL" id="KAJ3603289.1"/>
    </source>
</evidence>
<proteinExistence type="predicted"/>
<dbReference type="SMART" id="SM00225">
    <property type="entry name" value="BTB"/>
    <property type="match status" value="1"/>
</dbReference>
<name>A0A9Q0E9F0_9TELE</name>
<gene>
    <name evidence="4" type="ORF">NHX12_031031</name>
</gene>
<dbReference type="PROSITE" id="PS50097">
    <property type="entry name" value="BTB"/>
    <property type="match status" value="1"/>
</dbReference>